<dbReference type="GO" id="GO:0055129">
    <property type="term" value="P:L-proline biosynthetic process"/>
    <property type="evidence" value="ECO:0007669"/>
    <property type="project" value="UniProtKB-UniPathway"/>
</dbReference>
<protein>
    <recommendedName>
        <fullName evidence="3">pyrroline-5-carboxylate reductase</fullName>
        <ecNumber evidence="3">1.5.1.2</ecNumber>
    </recommendedName>
</protein>
<dbReference type="PANTHER" id="PTHR11645:SF64">
    <property type="entry name" value="PYRROLINE-5-CARBOXYLATE REDUCTASE-RELATED"/>
    <property type="match status" value="1"/>
</dbReference>
<evidence type="ECO:0000256" key="4">
    <source>
        <dbReference type="ARBA" id="ARBA00022650"/>
    </source>
</evidence>
<comment type="pathway">
    <text evidence="1">Amino-acid biosynthesis; L-proline biosynthesis; L-proline from L-glutamate 5-semialdehyde: step 1/1.</text>
</comment>
<dbReference type="InterPro" id="IPR036291">
    <property type="entry name" value="NAD(P)-bd_dom_sf"/>
</dbReference>
<dbReference type="HAMAP" id="MF_01925">
    <property type="entry name" value="P5C_reductase"/>
    <property type="match status" value="1"/>
</dbReference>
<keyword evidence="4" id="KW-0641">Proline biosynthesis</keyword>
<dbReference type="InterPro" id="IPR029036">
    <property type="entry name" value="P5CR_dimer"/>
</dbReference>
<dbReference type="EC" id="1.5.1.2" evidence="3"/>
<evidence type="ECO:0000256" key="6">
    <source>
        <dbReference type="ARBA" id="ARBA00023002"/>
    </source>
</evidence>
<dbReference type="InterPro" id="IPR053790">
    <property type="entry name" value="P5CR-like_CS"/>
</dbReference>
<gene>
    <name evidence="9" type="ORF">X798_03806</name>
</gene>
<evidence type="ECO:0000259" key="8">
    <source>
        <dbReference type="Pfam" id="PF14748"/>
    </source>
</evidence>
<dbReference type="Proteomes" id="UP000242913">
    <property type="component" value="Unassembled WGS sequence"/>
</dbReference>
<organism evidence="9 10">
    <name type="scientific">Onchocerca flexuosa</name>
    <dbReference type="NCBI Taxonomy" id="387005"/>
    <lineage>
        <taxon>Eukaryota</taxon>
        <taxon>Metazoa</taxon>
        <taxon>Ecdysozoa</taxon>
        <taxon>Nematoda</taxon>
        <taxon>Chromadorea</taxon>
        <taxon>Rhabditida</taxon>
        <taxon>Spirurina</taxon>
        <taxon>Spiruromorpha</taxon>
        <taxon>Filarioidea</taxon>
        <taxon>Onchocercidae</taxon>
        <taxon>Onchocerca</taxon>
    </lineage>
</organism>
<keyword evidence="4" id="KW-0028">Amino-acid biosynthesis</keyword>
<dbReference type="InterPro" id="IPR008927">
    <property type="entry name" value="6-PGluconate_DH-like_C_sf"/>
</dbReference>
<dbReference type="InterPro" id="IPR028939">
    <property type="entry name" value="P5C_Rdtase_cat_N"/>
</dbReference>
<dbReference type="GO" id="GO:0004735">
    <property type="term" value="F:pyrroline-5-carboxylate reductase activity"/>
    <property type="evidence" value="ECO:0007669"/>
    <property type="project" value="UniProtKB-EC"/>
</dbReference>
<keyword evidence="10" id="KW-1185">Reference proteome</keyword>
<dbReference type="EMBL" id="KZ269997">
    <property type="protein sequence ID" value="OZC09059.1"/>
    <property type="molecule type" value="Genomic_DNA"/>
</dbReference>
<dbReference type="Pfam" id="PF14748">
    <property type="entry name" value="P5CR_dimer"/>
    <property type="match status" value="1"/>
</dbReference>
<dbReference type="Gene3D" id="1.10.3730.10">
    <property type="entry name" value="ProC C-terminal domain-like"/>
    <property type="match status" value="1"/>
</dbReference>
<name>A0A238BUN8_9BILA</name>
<proteinExistence type="inferred from homology"/>
<dbReference type="InterPro" id="IPR000304">
    <property type="entry name" value="Pyrroline-COOH_reductase"/>
</dbReference>
<dbReference type="OrthoDB" id="10263291at2759"/>
<evidence type="ECO:0000256" key="3">
    <source>
        <dbReference type="ARBA" id="ARBA00012855"/>
    </source>
</evidence>
<dbReference type="FunFam" id="1.10.3730.10:FF:000001">
    <property type="entry name" value="Pyrroline-5-carboxylate reductase"/>
    <property type="match status" value="1"/>
</dbReference>
<feature type="domain" description="Pyrroline-5-carboxylate reductase dimerisation" evidence="8">
    <location>
        <begin position="175"/>
        <end position="268"/>
    </location>
</feature>
<evidence type="ECO:0000259" key="7">
    <source>
        <dbReference type="Pfam" id="PF03807"/>
    </source>
</evidence>
<feature type="domain" description="Pyrroline-5-carboxylate reductase catalytic N-terminal" evidence="7">
    <location>
        <begin position="27"/>
        <end position="123"/>
    </location>
</feature>
<dbReference type="PANTHER" id="PTHR11645">
    <property type="entry name" value="PYRROLINE-5-CARBOXYLATE REDUCTASE"/>
    <property type="match status" value="1"/>
</dbReference>
<keyword evidence="6" id="KW-0560">Oxidoreductase</keyword>
<dbReference type="Pfam" id="PF03807">
    <property type="entry name" value="F420_oxidored"/>
    <property type="match status" value="1"/>
</dbReference>
<accession>A0A238BUN8</accession>
<evidence type="ECO:0000256" key="5">
    <source>
        <dbReference type="ARBA" id="ARBA00022857"/>
    </source>
</evidence>
<dbReference type="AlphaFoldDB" id="A0A238BUN8"/>
<sequence>MTSKMNNMKNDSTNLQMLFENADLEPKLTFIGGGKMAAALISGFESAGLINKGDVAISVKTESSAQRWKELGYENVYTSNDDLIRDHGQGIVFLSVKPEMRTTVLNELSSNAFRNTPLIISIMGGVDVKTLEREVAAKGYISERGLVRLMPNLPVTVDLIECMMHHVGICSVISEKSFDAATAIAGCGPAFIFMAIEALSDGGVLGGIDRTTSIKLAAQTVMGAAKMVLEETKHPASLKDDVCSAGGSTIYGVKELEKNGSHFLLTAAFFQNYLLLKSFRSALIEAVHASTKRICVSGANNFELAGDLVLNTSDGFILQQIIVGNTDLMLEIQSFASPHN</sequence>
<dbReference type="Gene3D" id="3.40.50.720">
    <property type="entry name" value="NAD(P)-binding Rossmann-like Domain"/>
    <property type="match status" value="1"/>
</dbReference>
<comment type="similarity">
    <text evidence="2">Belongs to the pyrroline-5-carboxylate reductase family.</text>
</comment>
<evidence type="ECO:0000256" key="1">
    <source>
        <dbReference type="ARBA" id="ARBA00005205"/>
    </source>
</evidence>
<dbReference type="PROSITE" id="PS00521">
    <property type="entry name" value="P5CR"/>
    <property type="match status" value="1"/>
</dbReference>
<evidence type="ECO:0000313" key="10">
    <source>
        <dbReference type="Proteomes" id="UP000242913"/>
    </source>
</evidence>
<evidence type="ECO:0000256" key="2">
    <source>
        <dbReference type="ARBA" id="ARBA00005525"/>
    </source>
</evidence>
<evidence type="ECO:0000313" key="9">
    <source>
        <dbReference type="EMBL" id="OZC09059.1"/>
    </source>
</evidence>
<reference evidence="9 10" key="1">
    <citation type="submission" date="2015-12" db="EMBL/GenBank/DDBJ databases">
        <title>Draft genome of the nematode, Onchocerca flexuosa.</title>
        <authorList>
            <person name="Mitreva M."/>
        </authorList>
    </citation>
    <scope>NUCLEOTIDE SEQUENCE [LARGE SCALE GENOMIC DNA]</scope>
    <source>
        <strain evidence="9">Red Deer</strain>
    </source>
</reference>
<keyword evidence="5" id="KW-0521">NADP</keyword>
<dbReference type="SUPFAM" id="SSF48179">
    <property type="entry name" value="6-phosphogluconate dehydrogenase C-terminal domain-like"/>
    <property type="match status" value="1"/>
</dbReference>
<dbReference type="UniPathway" id="UPA00098">
    <property type="reaction ID" value="UER00361"/>
</dbReference>
<dbReference type="SUPFAM" id="SSF51735">
    <property type="entry name" value="NAD(P)-binding Rossmann-fold domains"/>
    <property type="match status" value="1"/>
</dbReference>